<dbReference type="AlphaFoldDB" id="A0A4Q1SB21"/>
<accession>A0A4Q1SB21</accession>
<keyword evidence="2 7" id="KW-0963">Cytoplasm</keyword>
<dbReference type="InterPro" id="IPR037914">
    <property type="entry name" value="SpoVT-AbrB_sf"/>
</dbReference>
<name>A0A4Q1SB21_9BACT</name>
<evidence type="ECO:0000256" key="2">
    <source>
        <dbReference type="ARBA" id="ARBA00022490"/>
    </source>
</evidence>
<dbReference type="PANTHER" id="PTHR34701:SF1">
    <property type="entry name" value="TRANSCRIPTIONAL REGULATOR MRAZ"/>
    <property type="match status" value="1"/>
</dbReference>
<dbReference type="PROSITE" id="PS51740">
    <property type="entry name" value="SPOVT_ABRB"/>
    <property type="match status" value="1"/>
</dbReference>
<keyword evidence="6 7" id="KW-0804">Transcription</keyword>
<keyword evidence="10" id="KW-1185">Reference proteome</keyword>
<dbReference type="RefSeq" id="WP_129209054.1">
    <property type="nucleotide sequence ID" value="NZ_BMGU01000005.1"/>
</dbReference>
<keyword evidence="5 7" id="KW-0238">DNA-binding</keyword>
<evidence type="ECO:0000259" key="8">
    <source>
        <dbReference type="PROSITE" id="PS51740"/>
    </source>
</evidence>
<dbReference type="GO" id="GO:0005737">
    <property type="term" value="C:cytoplasm"/>
    <property type="evidence" value="ECO:0007669"/>
    <property type="project" value="UniProtKB-UniRule"/>
</dbReference>
<feature type="domain" description="SpoVT-AbrB" evidence="8">
    <location>
        <begin position="5"/>
        <end position="52"/>
    </location>
</feature>
<keyword evidence="3" id="KW-0677">Repeat</keyword>
<evidence type="ECO:0000313" key="9">
    <source>
        <dbReference type="EMBL" id="RXS94316.1"/>
    </source>
</evidence>
<dbReference type="HAMAP" id="MF_01008">
    <property type="entry name" value="MraZ"/>
    <property type="match status" value="1"/>
</dbReference>
<evidence type="ECO:0000256" key="1">
    <source>
        <dbReference type="ARBA" id="ARBA00013860"/>
    </source>
</evidence>
<protein>
    <recommendedName>
        <fullName evidence="1 7">Transcriptional regulator MraZ</fullName>
    </recommendedName>
</protein>
<dbReference type="InterPro" id="IPR003444">
    <property type="entry name" value="MraZ"/>
</dbReference>
<dbReference type="GO" id="GO:0003700">
    <property type="term" value="F:DNA-binding transcription factor activity"/>
    <property type="evidence" value="ECO:0007669"/>
    <property type="project" value="UniProtKB-UniRule"/>
</dbReference>
<dbReference type="Pfam" id="PF02381">
    <property type="entry name" value="MraZ"/>
    <property type="match status" value="2"/>
</dbReference>
<evidence type="ECO:0000256" key="5">
    <source>
        <dbReference type="ARBA" id="ARBA00023125"/>
    </source>
</evidence>
<dbReference type="InterPro" id="IPR020603">
    <property type="entry name" value="MraZ_dom"/>
</dbReference>
<dbReference type="EMBL" id="SDMK01000003">
    <property type="protein sequence ID" value="RXS94316.1"/>
    <property type="molecule type" value="Genomic_DNA"/>
</dbReference>
<comment type="caution">
    <text evidence="9">The sequence shown here is derived from an EMBL/GenBank/DDBJ whole genome shotgun (WGS) entry which is preliminary data.</text>
</comment>
<dbReference type="GO" id="GO:0000976">
    <property type="term" value="F:transcription cis-regulatory region binding"/>
    <property type="evidence" value="ECO:0007669"/>
    <property type="project" value="TreeGrafter"/>
</dbReference>
<dbReference type="InterPro" id="IPR038619">
    <property type="entry name" value="MraZ_sf"/>
</dbReference>
<evidence type="ECO:0000256" key="6">
    <source>
        <dbReference type="ARBA" id="ARBA00023163"/>
    </source>
</evidence>
<comment type="subcellular location">
    <subcellularLocation>
        <location evidence="7">Cytoplasm</location>
        <location evidence="7">Nucleoid</location>
    </subcellularLocation>
</comment>
<dbReference type="Gene3D" id="3.40.1550.20">
    <property type="entry name" value="Transcriptional regulator MraZ domain"/>
    <property type="match status" value="1"/>
</dbReference>
<dbReference type="SUPFAM" id="SSF89447">
    <property type="entry name" value="AbrB/MazE/MraZ-like"/>
    <property type="match status" value="1"/>
</dbReference>
<comment type="similarity">
    <text evidence="7">Belongs to the MraZ family.</text>
</comment>
<dbReference type="InterPro" id="IPR035642">
    <property type="entry name" value="MraZ_N"/>
</dbReference>
<reference evidence="9 10" key="1">
    <citation type="journal article" date="2016" name="Int. J. Syst. Evol. Microbiol.">
        <title>Acidipila dinghuensis sp. nov., an acidobacterium isolated from forest soil.</title>
        <authorList>
            <person name="Jiang Y.W."/>
            <person name="Wang J."/>
            <person name="Chen M.H."/>
            <person name="Lv Y.Y."/>
            <person name="Qiu L.H."/>
        </authorList>
    </citation>
    <scope>NUCLEOTIDE SEQUENCE [LARGE SCALE GENOMIC DNA]</scope>
    <source>
        <strain evidence="9 10">DHOF10</strain>
    </source>
</reference>
<sequence length="147" mass="17133">MFRGNYPTRVDEKGRLKLPADFKRVMEEKQYGETFYITSRDGVDVEIHPMKEWEEIERKIAAIPNSNPAKKKLMNYINYYGQTVDMDTQGRVLLPQLLREKTSTLGDVLIFGMHTFLKVTNRENFVQMMDESPMTAEDEQALESFGL</sequence>
<evidence type="ECO:0000256" key="7">
    <source>
        <dbReference type="HAMAP-Rule" id="MF_01008"/>
    </source>
</evidence>
<evidence type="ECO:0000256" key="4">
    <source>
        <dbReference type="ARBA" id="ARBA00023015"/>
    </source>
</evidence>
<evidence type="ECO:0000313" key="10">
    <source>
        <dbReference type="Proteomes" id="UP000290253"/>
    </source>
</evidence>
<dbReference type="InterPro" id="IPR007159">
    <property type="entry name" value="SpoVT-AbrB_dom"/>
</dbReference>
<dbReference type="GO" id="GO:0009295">
    <property type="term" value="C:nucleoid"/>
    <property type="evidence" value="ECO:0007669"/>
    <property type="project" value="UniProtKB-SubCell"/>
</dbReference>
<dbReference type="CDD" id="cd16320">
    <property type="entry name" value="MraZ_N"/>
    <property type="match status" value="1"/>
</dbReference>
<gene>
    <name evidence="7" type="primary">mraZ</name>
    <name evidence="9" type="ORF">ESZ00_14570</name>
</gene>
<keyword evidence="4 7" id="KW-0805">Transcription regulation</keyword>
<organism evidence="9 10">
    <name type="scientific">Silvibacterium dinghuense</name>
    <dbReference type="NCBI Taxonomy" id="1560006"/>
    <lineage>
        <taxon>Bacteria</taxon>
        <taxon>Pseudomonadati</taxon>
        <taxon>Acidobacteriota</taxon>
        <taxon>Terriglobia</taxon>
        <taxon>Terriglobales</taxon>
        <taxon>Acidobacteriaceae</taxon>
        <taxon>Silvibacterium</taxon>
    </lineage>
</organism>
<evidence type="ECO:0000256" key="3">
    <source>
        <dbReference type="ARBA" id="ARBA00022737"/>
    </source>
</evidence>
<comment type="subunit">
    <text evidence="7">Forms oligomers.</text>
</comment>
<dbReference type="GO" id="GO:2000143">
    <property type="term" value="P:negative regulation of DNA-templated transcription initiation"/>
    <property type="evidence" value="ECO:0007669"/>
    <property type="project" value="TreeGrafter"/>
</dbReference>
<dbReference type="OrthoDB" id="9807753at2"/>
<dbReference type="CDD" id="cd16321">
    <property type="entry name" value="MraZ_C"/>
    <property type="match status" value="1"/>
</dbReference>
<proteinExistence type="inferred from homology"/>
<dbReference type="Proteomes" id="UP000290253">
    <property type="component" value="Unassembled WGS sequence"/>
</dbReference>
<dbReference type="InterPro" id="IPR035644">
    <property type="entry name" value="MraZ_C"/>
</dbReference>
<dbReference type="PANTHER" id="PTHR34701">
    <property type="entry name" value="TRANSCRIPTIONAL REGULATOR MRAZ"/>
    <property type="match status" value="1"/>
</dbReference>